<dbReference type="OrthoDB" id="4500247at2"/>
<evidence type="ECO:0000313" key="3">
    <source>
        <dbReference type="EMBL" id="SNR97395.1"/>
    </source>
</evidence>
<dbReference type="InterPro" id="IPR050639">
    <property type="entry name" value="SSR_resolvase"/>
</dbReference>
<proteinExistence type="predicted"/>
<evidence type="ECO:0000256" key="1">
    <source>
        <dbReference type="SAM" id="Coils"/>
    </source>
</evidence>
<sequence>MDLVPVVSYERASADKAKDEHTVADQRKVNRRTAERLGWQIVRSFTDNDKSAAKDGVVRDEFEQMLRVLRAGKLPDGTTVRGCVVVAEDRLVRRAGDYERFIDAITVVDGRVFADARDTKDLYSENVESMGLMGAVISRMEVKKMRRRVTQWHRKRAEEGTIPNGYRPFGWKDDKRTLDPTQSDAIRQAVKQLIAGHSLNSIVMDWQRQEFVTTRGNAWTPQTLKQLLRNPRLCGWRRIKGEILKDANGAAVVGQWEAVITPQEWEAVQAIFDARRGKQVGEHGVVGDLPHDFREHRYLLTSILRCGRPREDGTLCMAKLRVAQHPDFDHHVYQCRSRSYGGCGRLARRGDKVDEYITEAVLAKLEERTVTAPEVGPWAGASNLEEAEEQLRELRQHWHMKKISNPLFFAEAERLEAEIARLTTERERHSVAVQRAQADITDVRRRWFSETDDDRLDMSQKRAYVREAFHAIIVHPVGQGNGSRSTFDHSKLEPIWRA</sequence>
<keyword evidence="4" id="KW-1185">Reference proteome</keyword>
<dbReference type="CDD" id="cd00338">
    <property type="entry name" value="Ser_Recombinase"/>
    <property type="match status" value="1"/>
</dbReference>
<dbReference type="PROSITE" id="PS51737">
    <property type="entry name" value="RECOMBINASE_DNA_BIND"/>
    <property type="match status" value="1"/>
</dbReference>
<dbReference type="Pfam" id="PF07508">
    <property type="entry name" value="Recombinase"/>
    <property type="match status" value="1"/>
</dbReference>
<dbReference type="SMART" id="SM00857">
    <property type="entry name" value="Resolvase"/>
    <property type="match status" value="1"/>
</dbReference>
<feature type="domain" description="Recombinase" evidence="2">
    <location>
        <begin position="163"/>
        <end position="278"/>
    </location>
</feature>
<accession>A0A239AP11</accession>
<protein>
    <submittedName>
        <fullName evidence="3">Site-specific DNA recombinase</fullName>
    </submittedName>
</protein>
<dbReference type="SUPFAM" id="SSF53041">
    <property type="entry name" value="Resolvase-like"/>
    <property type="match status" value="1"/>
</dbReference>
<keyword evidence="1" id="KW-0175">Coiled coil</keyword>
<gene>
    <name evidence="3" type="ORF">SAMN05216276_100265</name>
</gene>
<dbReference type="GO" id="GO:0000150">
    <property type="term" value="F:DNA strand exchange activity"/>
    <property type="evidence" value="ECO:0007669"/>
    <property type="project" value="InterPro"/>
</dbReference>
<feature type="coiled-coil region" evidence="1">
    <location>
        <begin position="412"/>
        <end position="439"/>
    </location>
</feature>
<reference evidence="3 4" key="1">
    <citation type="submission" date="2017-06" db="EMBL/GenBank/DDBJ databases">
        <authorList>
            <person name="Kim H.J."/>
            <person name="Triplett B.A."/>
        </authorList>
    </citation>
    <scope>NUCLEOTIDE SEQUENCE [LARGE SCALE GENOMIC DNA]</scope>
    <source>
        <strain evidence="3 4">CGMCC 4.2132</strain>
    </source>
</reference>
<dbReference type="Gene3D" id="3.90.1750.20">
    <property type="entry name" value="Putative Large Serine Recombinase, Chain B, Domain 2"/>
    <property type="match status" value="1"/>
</dbReference>
<dbReference type="PANTHER" id="PTHR30461">
    <property type="entry name" value="DNA-INVERTASE FROM LAMBDOID PROPHAGE"/>
    <property type="match status" value="1"/>
</dbReference>
<dbReference type="Proteomes" id="UP000198282">
    <property type="component" value="Unassembled WGS sequence"/>
</dbReference>
<dbReference type="EMBL" id="FZOD01000002">
    <property type="protein sequence ID" value="SNR97395.1"/>
    <property type="molecule type" value="Genomic_DNA"/>
</dbReference>
<dbReference type="AlphaFoldDB" id="A0A239AP11"/>
<name>A0A239AP11_9ACTN</name>
<evidence type="ECO:0000313" key="4">
    <source>
        <dbReference type="Proteomes" id="UP000198282"/>
    </source>
</evidence>
<dbReference type="InterPro" id="IPR011109">
    <property type="entry name" value="DNA_bind_recombinase_dom"/>
</dbReference>
<dbReference type="InterPro" id="IPR038109">
    <property type="entry name" value="DNA_bind_recomb_sf"/>
</dbReference>
<dbReference type="Gene3D" id="3.40.50.1390">
    <property type="entry name" value="Resolvase, N-terminal catalytic domain"/>
    <property type="match status" value="1"/>
</dbReference>
<organism evidence="3 4">
    <name type="scientific">Streptosporangium subroseum</name>
    <dbReference type="NCBI Taxonomy" id="106412"/>
    <lineage>
        <taxon>Bacteria</taxon>
        <taxon>Bacillati</taxon>
        <taxon>Actinomycetota</taxon>
        <taxon>Actinomycetes</taxon>
        <taxon>Streptosporangiales</taxon>
        <taxon>Streptosporangiaceae</taxon>
        <taxon>Streptosporangium</taxon>
    </lineage>
</organism>
<dbReference type="GO" id="GO:0003677">
    <property type="term" value="F:DNA binding"/>
    <property type="evidence" value="ECO:0007669"/>
    <property type="project" value="InterPro"/>
</dbReference>
<dbReference type="PANTHER" id="PTHR30461:SF23">
    <property type="entry name" value="DNA RECOMBINASE-RELATED"/>
    <property type="match status" value="1"/>
</dbReference>
<dbReference type="InterPro" id="IPR006119">
    <property type="entry name" value="Resolv_N"/>
</dbReference>
<dbReference type="Pfam" id="PF00239">
    <property type="entry name" value="Resolvase"/>
    <property type="match status" value="1"/>
</dbReference>
<evidence type="ECO:0000259" key="2">
    <source>
        <dbReference type="PROSITE" id="PS51737"/>
    </source>
</evidence>
<dbReference type="RefSeq" id="WP_089205459.1">
    <property type="nucleotide sequence ID" value="NZ_FZOD01000002.1"/>
</dbReference>
<dbReference type="InterPro" id="IPR036162">
    <property type="entry name" value="Resolvase-like_N_sf"/>
</dbReference>